<keyword evidence="5" id="KW-0663">Pyridoxal phosphate</keyword>
<evidence type="ECO:0000313" key="8">
    <source>
        <dbReference type="Proteomes" id="UP000541136"/>
    </source>
</evidence>
<dbReference type="PANTHER" id="PTHR43807">
    <property type="entry name" value="FI04487P"/>
    <property type="match status" value="1"/>
</dbReference>
<evidence type="ECO:0000256" key="1">
    <source>
        <dbReference type="ARBA" id="ARBA00001933"/>
    </source>
</evidence>
<comment type="cofactor">
    <cofactor evidence="1">
        <name>pyridoxal 5'-phosphate</name>
        <dbReference type="ChEBI" id="CHEBI:597326"/>
    </cofactor>
</comment>
<protein>
    <submittedName>
        <fullName evidence="7">Methionine aminotransferase</fullName>
        <ecNumber evidence="7">2.6.1.-</ecNumber>
    </submittedName>
</protein>
<dbReference type="EC" id="2.6.1.-" evidence="7"/>
<dbReference type="InterPro" id="IPR015424">
    <property type="entry name" value="PyrdxlP-dep_Trfase"/>
</dbReference>
<dbReference type="NCBIfam" id="NF006569">
    <property type="entry name" value="PRK09082.1"/>
    <property type="match status" value="1"/>
</dbReference>
<dbReference type="RefSeq" id="WP_151023877.1">
    <property type="nucleotide sequence ID" value="NZ_JACHIB010000030.1"/>
</dbReference>
<evidence type="ECO:0000256" key="5">
    <source>
        <dbReference type="ARBA" id="ARBA00022898"/>
    </source>
</evidence>
<dbReference type="GO" id="GO:0016212">
    <property type="term" value="F:kynurenine-oxoglutarate transaminase activity"/>
    <property type="evidence" value="ECO:0007669"/>
    <property type="project" value="TreeGrafter"/>
</dbReference>
<evidence type="ECO:0000256" key="2">
    <source>
        <dbReference type="ARBA" id="ARBA00007441"/>
    </source>
</evidence>
<evidence type="ECO:0000256" key="3">
    <source>
        <dbReference type="ARBA" id="ARBA00022576"/>
    </source>
</evidence>
<accession>A0A7W9WQE7</accession>
<dbReference type="SUPFAM" id="SSF53383">
    <property type="entry name" value="PLP-dependent transferases"/>
    <property type="match status" value="1"/>
</dbReference>
<dbReference type="GO" id="GO:0005737">
    <property type="term" value="C:cytoplasm"/>
    <property type="evidence" value="ECO:0007669"/>
    <property type="project" value="TreeGrafter"/>
</dbReference>
<dbReference type="InterPro" id="IPR015422">
    <property type="entry name" value="PyrdxlP-dep_Trfase_small"/>
</dbReference>
<evidence type="ECO:0000313" key="7">
    <source>
        <dbReference type="EMBL" id="MBB6085518.1"/>
    </source>
</evidence>
<dbReference type="GO" id="GO:0030170">
    <property type="term" value="F:pyridoxal phosphate binding"/>
    <property type="evidence" value="ECO:0007669"/>
    <property type="project" value="InterPro"/>
</dbReference>
<dbReference type="Proteomes" id="UP000541136">
    <property type="component" value="Unassembled WGS sequence"/>
</dbReference>
<dbReference type="InterPro" id="IPR015421">
    <property type="entry name" value="PyrdxlP-dep_Trfase_major"/>
</dbReference>
<reference evidence="7 8" key="1">
    <citation type="submission" date="2020-08" db="EMBL/GenBank/DDBJ databases">
        <title>Genomic Encyclopedia of Type Strains, Phase IV (KMG-IV): sequencing the most valuable type-strain genomes for metagenomic binning, comparative biology and taxonomic classification.</title>
        <authorList>
            <person name="Goeker M."/>
        </authorList>
    </citation>
    <scope>NUCLEOTIDE SEQUENCE [LARGE SCALE GENOMIC DNA]</scope>
    <source>
        <strain evidence="7 8">DSM 12141</strain>
    </source>
</reference>
<sequence>MPNTLPSKLPDVGSTIFTEMSALAQQCQAINLGQGFPDYPPPEALIQAVGEAMRQGYNQYAPMAGLPQLREAIASKVMAQHGRSYSTESEITVTAGATEALMSSLLALTHPGDEVLLIDPAYDLYAPAIRLAGAEAVRVPMRAPQAGDTTFRIDWNRMESALTPRTRMLVLNFPHNPTGLTLKTEDLDALEALIARHPILLLSDEAYEHIVFDGLAHLSPVSRAALAERTVLVSSFGKTFHATGWKIGYCCAPARVMAEIRKVHQFTVFSVSTPMQAGIARYLPEADLAELSGFYQKKRDRLLAGLKDTVLRPLHSEGTFFLLVDTRALGTEPEKTLAVRLTREIGVASIPVSAFYADPARPEANHSLLRLCFAKLDATLDQGLERLRGLEARMAG</sequence>
<gene>
    <name evidence="7" type="ORF">HNR28_003579</name>
</gene>
<evidence type="ECO:0000256" key="4">
    <source>
        <dbReference type="ARBA" id="ARBA00022679"/>
    </source>
</evidence>
<organism evidence="7 8">
    <name type="scientific">Castellaniella defragrans</name>
    <name type="common">Alcaligenes defragrans</name>
    <dbReference type="NCBI Taxonomy" id="75697"/>
    <lineage>
        <taxon>Bacteria</taxon>
        <taxon>Pseudomonadati</taxon>
        <taxon>Pseudomonadota</taxon>
        <taxon>Betaproteobacteria</taxon>
        <taxon>Burkholderiales</taxon>
        <taxon>Alcaligenaceae</taxon>
        <taxon>Castellaniella</taxon>
    </lineage>
</organism>
<keyword evidence="4 7" id="KW-0808">Transferase</keyword>
<dbReference type="CDD" id="cd00609">
    <property type="entry name" value="AAT_like"/>
    <property type="match status" value="1"/>
</dbReference>
<keyword evidence="3 7" id="KW-0032">Aminotransferase</keyword>
<dbReference type="FunFam" id="3.40.640.10:FF:000033">
    <property type="entry name" value="Aspartate aminotransferase"/>
    <property type="match status" value="1"/>
</dbReference>
<name>A0A7W9WQE7_CASDE</name>
<comment type="caution">
    <text evidence="7">The sequence shown here is derived from an EMBL/GenBank/DDBJ whole genome shotgun (WGS) entry which is preliminary data.</text>
</comment>
<evidence type="ECO:0000259" key="6">
    <source>
        <dbReference type="Pfam" id="PF00155"/>
    </source>
</evidence>
<dbReference type="EMBL" id="JACHIB010000030">
    <property type="protein sequence ID" value="MBB6085518.1"/>
    <property type="molecule type" value="Genomic_DNA"/>
</dbReference>
<dbReference type="PANTHER" id="PTHR43807:SF20">
    <property type="entry name" value="FI04487P"/>
    <property type="match status" value="1"/>
</dbReference>
<dbReference type="InterPro" id="IPR004839">
    <property type="entry name" value="Aminotransferase_I/II_large"/>
</dbReference>
<dbReference type="InterPro" id="IPR051326">
    <property type="entry name" value="Kynurenine-oxoglutarate_AT"/>
</dbReference>
<dbReference type="Pfam" id="PF00155">
    <property type="entry name" value="Aminotran_1_2"/>
    <property type="match status" value="1"/>
</dbReference>
<comment type="similarity">
    <text evidence="2">Belongs to the class-I pyridoxal-phosphate-dependent aminotransferase family.</text>
</comment>
<dbReference type="AlphaFoldDB" id="A0A7W9WQE7"/>
<dbReference type="Gene3D" id="3.40.640.10">
    <property type="entry name" value="Type I PLP-dependent aspartate aminotransferase-like (Major domain)"/>
    <property type="match status" value="1"/>
</dbReference>
<dbReference type="Gene3D" id="3.90.1150.10">
    <property type="entry name" value="Aspartate Aminotransferase, domain 1"/>
    <property type="match status" value="1"/>
</dbReference>
<feature type="domain" description="Aminotransferase class I/classII large" evidence="6">
    <location>
        <begin position="30"/>
        <end position="387"/>
    </location>
</feature>
<proteinExistence type="inferred from homology"/>